<evidence type="ECO:0000256" key="7">
    <source>
        <dbReference type="RuleBase" id="RU363079"/>
    </source>
</evidence>
<evidence type="ECO:0000256" key="2">
    <source>
        <dbReference type="ARBA" id="ARBA00005227"/>
    </source>
</evidence>
<evidence type="ECO:0000256" key="3">
    <source>
        <dbReference type="ARBA" id="ARBA00022692"/>
    </source>
</evidence>
<feature type="transmembrane region" description="Helical" evidence="7">
    <location>
        <begin position="581"/>
        <end position="600"/>
    </location>
</feature>
<dbReference type="SUPFAM" id="SSF103473">
    <property type="entry name" value="MFS general substrate transporter"/>
    <property type="match status" value="1"/>
</dbReference>
<dbReference type="OrthoDB" id="1666796at2759"/>
<dbReference type="PANTHER" id="PTHR10766:SF111">
    <property type="entry name" value="TRANSMEMBRANE 9 SUPERFAMILY MEMBER 2"/>
    <property type="match status" value="1"/>
</dbReference>
<feature type="transmembrane region" description="Helical" evidence="7">
    <location>
        <begin position="350"/>
        <end position="379"/>
    </location>
</feature>
<feature type="non-terminal residue" evidence="8">
    <location>
        <position position="687"/>
    </location>
</feature>
<dbReference type="GO" id="GO:0072657">
    <property type="term" value="P:protein localization to membrane"/>
    <property type="evidence" value="ECO:0007669"/>
    <property type="project" value="TreeGrafter"/>
</dbReference>
<comment type="subcellular location">
    <subcellularLocation>
        <location evidence="1">Membrane</location>
        <topology evidence="1">Multi-pass membrane protein</topology>
    </subcellularLocation>
</comment>
<feature type="transmembrane region" description="Helical" evidence="7">
    <location>
        <begin position="541"/>
        <end position="569"/>
    </location>
</feature>
<sequence>MTNCRPRSLLHTLLFLIVFLACSSNIASFYLPGVAPTDYKKNSTVELLVNSLTPGILPQTQQLKSVIPYDYYNDKFHFCKPADLSMQSESLGSILFGDRIFKSRFELNMQIPVDCKILCDDVVTIPPADAKFINARIRENYVINWLIDGLPAATNLIDGKKFYSGVGFGLGQVTSSGIPHFNNHYKIIVKVHKQEDKYRVVGVFVDPSSRNYSAAVTEKTACAKTWDPLVLDENKANKVIFTYTVEWQSESQIQWATRWDSYLHVFDPKIHWFSLVNSIVIVLFLTGMVAMILLRALHKDITRYNQLDSQACFGLTETKKRREGKKKEDVQEDFGWKLVHGDVFRPPSNVMLLSVLLGNGIQLFCMTAVTLVFAVLGFLSPSNRGSLATVMIIFYMLFASVSGYVSARVYKMFAGKSWNKNIIMTATLLPVLIFSILFTINFFLVGANSSGAVPATTMIGTIVLWFLISVPLSCIGSYIGFKKPAIEHPVRTNPIPRQIPDQVFYLRPIPSMLMGGVLPFGAIFIELYFIMSSIWGNKIYYLFGIASLVFVILTITCSEVTILLCYFHLCAEDYHWSWRAFLTSGASGLYIFLYSIMYYTTKLHITSFTSTVVYFGWTSLMSLLFFILTGAIGYFACLVFVRKIFASIKPPERAVSTDADIERSQQVIIQRSGHRYKVLSYSPYSLR</sequence>
<dbReference type="PANTHER" id="PTHR10766">
    <property type="entry name" value="TRANSMEMBRANE 9 SUPERFAMILY PROTEIN"/>
    <property type="match status" value="1"/>
</dbReference>
<feature type="chain" id="PRO_5040534422" description="Transmembrane 9 superfamily member" evidence="7">
    <location>
        <begin position="29"/>
        <end position="687"/>
    </location>
</feature>
<evidence type="ECO:0000313" key="8">
    <source>
        <dbReference type="EMBL" id="CAG8605200.1"/>
    </source>
</evidence>
<dbReference type="InterPro" id="IPR036259">
    <property type="entry name" value="MFS_trans_sf"/>
</dbReference>
<feature type="transmembrane region" description="Helical" evidence="7">
    <location>
        <begin position="385"/>
        <end position="410"/>
    </location>
</feature>
<dbReference type="EMBL" id="CAJVPJ010001831">
    <property type="protein sequence ID" value="CAG8605200.1"/>
    <property type="molecule type" value="Genomic_DNA"/>
</dbReference>
<proteinExistence type="inferred from homology"/>
<evidence type="ECO:0000256" key="6">
    <source>
        <dbReference type="ARBA" id="ARBA00023136"/>
    </source>
</evidence>
<feature type="signal peptide" evidence="7">
    <location>
        <begin position="1"/>
        <end position="28"/>
    </location>
</feature>
<evidence type="ECO:0000256" key="1">
    <source>
        <dbReference type="ARBA" id="ARBA00004141"/>
    </source>
</evidence>
<dbReference type="GO" id="GO:0016020">
    <property type="term" value="C:membrane"/>
    <property type="evidence" value="ECO:0007669"/>
    <property type="project" value="UniProtKB-SubCell"/>
</dbReference>
<dbReference type="Pfam" id="PF02990">
    <property type="entry name" value="EMP70"/>
    <property type="match status" value="1"/>
</dbReference>
<keyword evidence="5 7" id="KW-1133">Transmembrane helix</keyword>
<feature type="transmembrane region" description="Helical" evidence="7">
    <location>
        <begin position="457"/>
        <end position="481"/>
    </location>
</feature>
<dbReference type="GO" id="GO:0007034">
    <property type="term" value="P:vacuolar transport"/>
    <property type="evidence" value="ECO:0007669"/>
    <property type="project" value="TreeGrafter"/>
</dbReference>
<dbReference type="AlphaFoldDB" id="A0A9N9CIU3"/>
<dbReference type="GO" id="GO:0005737">
    <property type="term" value="C:cytoplasm"/>
    <property type="evidence" value="ECO:0007669"/>
    <property type="project" value="UniProtKB-ARBA"/>
</dbReference>
<evidence type="ECO:0000256" key="5">
    <source>
        <dbReference type="ARBA" id="ARBA00022989"/>
    </source>
</evidence>
<dbReference type="Proteomes" id="UP000789572">
    <property type="component" value="Unassembled WGS sequence"/>
</dbReference>
<feature type="transmembrane region" description="Helical" evidence="7">
    <location>
        <begin position="422"/>
        <end position="445"/>
    </location>
</feature>
<evidence type="ECO:0000256" key="4">
    <source>
        <dbReference type="ARBA" id="ARBA00022729"/>
    </source>
</evidence>
<organism evidence="8 9">
    <name type="scientific">Paraglomus occultum</name>
    <dbReference type="NCBI Taxonomy" id="144539"/>
    <lineage>
        <taxon>Eukaryota</taxon>
        <taxon>Fungi</taxon>
        <taxon>Fungi incertae sedis</taxon>
        <taxon>Mucoromycota</taxon>
        <taxon>Glomeromycotina</taxon>
        <taxon>Glomeromycetes</taxon>
        <taxon>Paraglomerales</taxon>
        <taxon>Paraglomeraceae</taxon>
        <taxon>Paraglomus</taxon>
    </lineage>
</organism>
<comment type="caution">
    <text evidence="8">The sequence shown here is derived from an EMBL/GenBank/DDBJ whole genome shotgun (WGS) entry which is preliminary data.</text>
</comment>
<keyword evidence="4 7" id="KW-0732">Signal</keyword>
<feature type="transmembrane region" description="Helical" evidence="7">
    <location>
        <begin position="512"/>
        <end position="535"/>
    </location>
</feature>
<keyword evidence="9" id="KW-1185">Reference proteome</keyword>
<keyword evidence="6 7" id="KW-0472">Membrane</keyword>
<accession>A0A9N9CIU3</accession>
<feature type="transmembrane region" description="Helical" evidence="7">
    <location>
        <begin position="620"/>
        <end position="641"/>
    </location>
</feature>
<dbReference type="PROSITE" id="PS51257">
    <property type="entry name" value="PROKAR_LIPOPROTEIN"/>
    <property type="match status" value="1"/>
</dbReference>
<feature type="transmembrane region" description="Helical" evidence="7">
    <location>
        <begin position="272"/>
        <end position="294"/>
    </location>
</feature>
<reference evidence="8" key="1">
    <citation type="submission" date="2021-06" db="EMBL/GenBank/DDBJ databases">
        <authorList>
            <person name="Kallberg Y."/>
            <person name="Tangrot J."/>
            <person name="Rosling A."/>
        </authorList>
    </citation>
    <scope>NUCLEOTIDE SEQUENCE</scope>
    <source>
        <strain evidence="8">IA702</strain>
    </source>
</reference>
<name>A0A9N9CIU3_9GLOM</name>
<dbReference type="InterPro" id="IPR004240">
    <property type="entry name" value="EMP70"/>
</dbReference>
<protein>
    <recommendedName>
        <fullName evidence="7">Transmembrane 9 superfamily member</fullName>
    </recommendedName>
</protein>
<gene>
    <name evidence="8" type="ORF">POCULU_LOCUS7675</name>
</gene>
<evidence type="ECO:0000313" key="9">
    <source>
        <dbReference type="Proteomes" id="UP000789572"/>
    </source>
</evidence>
<comment type="similarity">
    <text evidence="2 7">Belongs to the nonaspanin (TM9SF) (TC 9.A.2) family.</text>
</comment>
<keyword evidence="3 7" id="KW-0812">Transmembrane</keyword>